<organism evidence="2 3">
    <name type="scientific">Spirosoma telluris</name>
    <dbReference type="NCBI Taxonomy" id="2183553"/>
    <lineage>
        <taxon>Bacteria</taxon>
        <taxon>Pseudomonadati</taxon>
        <taxon>Bacteroidota</taxon>
        <taxon>Cytophagia</taxon>
        <taxon>Cytophagales</taxon>
        <taxon>Cytophagaceae</taxon>
        <taxon>Spirosoma</taxon>
    </lineage>
</organism>
<feature type="coiled-coil region" evidence="1">
    <location>
        <begin position="21"/>
        <end position="48"/>
    </location>
</feature>
<dbReference type="AlphaFoldDB" id="A0A327NDG5"/>
<dbReference type="SUPFAM" id="SSF46955">
    <property type="entry name" value="Putative DNA-binding domain"/>
    <property type="match status" value="1"/>
</dbReference>
<dbReference type="OrthoDB" id="966055at2"/>
<dbReference type="Proteomes" id="UP000249016">
    <property type="component" value="Unassembled WGS sequence"/>
</dbReference>
<evidence type="ECO:0000256" key="1">
    <source>
        <dbReference type="SAM" id="Coils"/>
    </source>
</evidence>
<evidence type="ECO:0000313" key="3">
    <source>
        <dbReference type="Proteomes" id="UP000249016"/>
    </source>
</evidence>
<dbReference type="RefSeq" id="WP_111340203.1">
    <property type="nucleotide sequence ID" value="NZ_QLII01000001.1"/>
</dbReference>
<evidence type="ECO:0000313" key="2">
    <source>
        <dbReference type="EMBL" id="RAI73321.1"/>
    </source>
</evidence>
<sequence length="109" mass="12882">MNLRQDSNSTRTLIAIDSELINDLKAILQAATRELIKAGEREKQLRIEADRNKLLTEKQAQEYLQRDADTLLYYRKNGMPYFKYGRDVWYKKGLIDDWLESGKVNRRNS</sequence>
<dbReference type="InterPro" id="IPR009061">
    <property type="entry name" value="DNA-bd_dom_put_sf"/>
</dbReference>
<comment type="caution">
    <text evidence="2">The sequence shown here is derived from an EMBL/GenBank/DDBJ whole genome shotgun (WGS) entry which is preliminary data.</text>
</comment>
<protein>
    <recommendedName>
        <fullName evidence="4">Helix-turn-helix domain-containing protein</fullName>
    </recommendedName>
</protein>
<accession>A0A327NDG5</accession>
<proteinExistence type="predicted"/>
<reference evidence="2 3" key="1">
    <citation type="submission" date="2018-06" db="EMBL/GenBank/DDBJ databases">
        <title>Spirosoma sp. HMF3257 Genome sequencing and assembly.</title>
        <authorList>
            <person name="Kang H."/>
            <person name="Cha I."/>
            <person name="Kim H."/>
            <person name="Kang J."/>
            <person name="Joh K."/>
        </authorList>
    </citation>
    <scope>NUCLEOTIDE SEQUENCE [LARGE SCALE GENOMIC DNA]</scope>
    <source>
        <strain evidence="2 3">HMF3257</strain>
    </source>
</reference>
<gene>
    <name evidence="2" type="ORF">HMF3257_00695</name>
</gene>
<keyword evidence="3" id="KW-1185">Reference proteome</keyword>
<dbReference type="EMBL" id="QLII01000001">
    <property type="protein sequence ID" value="RAI73321.1"/>
    <property type="molecule type" value="Genomic_DNA"/>
</dbReference>
<keyword evidence="1" id="KW-0175">Coiled coil</keyword>
<evidence type="ECO:0008006" key="4">
    <source>
        <dbReference type="Google" id="ProtNLM"/>
    </source>
</evidence>
<name>A0A327NDG5_9BACT</name>